<dbReference type="RefSeq" id="WP_048900004.1">
    <property type="nucleotide sequence ID" value="NZ_AP024852.1"/>
</dbReference>
<feature type="active site" description="Nucleophile" evidence="9">
    <location>
        <position position="409"/>
    </location>
</feature>
<comment type="caution">
    <text evidence="13">The sequence shown here is derived from an EMBL/GenBank/DDBJ whole genome shotgun (WGS) entry which is preliminary data.</text>
</comment>
<feature type="chain" id="PRO_5030009027" description="Glutathione hydrolase proenzyme" evidence="12">
    <location>
        <begin position="28"/>
        <end position="588"/>
    </location>
</feature>
<dbReference type="UniPathway" id="UPA00204"/>
<dbReference type="EC" id="2.3.2.2" evidence="11"/>
<organism evidence="13 14">
    <name type="scientific">Photobacterium swingsii</name>
    <dbReference type="NCBI Taxonomy" id="680026"/>
    <lineage>
        <taxon>Bacteria</taxon>
        <taxon>Pseudomonadati</taxon>
        <taxon>Pseudomonadota</taxon>
        <taxon>Gammaproteobacteria</taxon>
        <taxon>Vibrionales</taxon>
        <taxon>Vibrionaceae</taxon>
        <taxon>Photobacterium</taxon>
    </lineage>
</organism>
<evidence type="ECO:0000256" key="12">
    <source>
        <dbReference type="SAM" id="SignalP"/>
    </source>
</evidence>
<dbReference type="EMBL" id="PYLZ01000017">
    <property type="protein sequence ID" value="PSW20405.1"/>
    <property type="molecule type" value="Genomic_DNA"/>
</dbReference>
<dbReference type="Gene3D" id="3.60.20.40">
    <property type="match status" value="1"/>
</dbReference>
<dbReference type="NCBIfam" id="TIGR00066">
    <property type="entry name" value="g_glut_trans"/>
    <property type="match status" value="1"/>
</dbReference>
<dbReference type="Gene3D" id="1.10.246.130">
    <property type="match status" value="1"/>
</dbReference>
<evidence type="ECO:0000256" key="6">
    <source>
        <dbReference type="ARBA" id="ARBA00023145"/>
    </source>
</evidence>
<feature type="binding site" evidence="10">
    <location>
        <position position="449"/>
    </location>
    <ligand>
        <name>L-glutamate</name>
        <dbReference type="ChEBI" id="CHEBI:29985"/>
    </ligand>
</feature>
<dbReference type="InterPro" id="IPR029055">
    <property type="entry name" value="Ntn_hydrolases_N"/>
</dbReference>
<name>A0A0J8V846_9GAMM</name>
<evidence type="ECO:0000256" key="3">
    <source>
        <dbReference type="ARBA" id="ARBA00009381"/>
    </source>
</evidence>
<comment type="PTM">
    <text evidence="11">Cleaved by autocatalysis into a large and a small subunit.</text>
</comment>
<keyword evidence="4 11" id="KW-0808">Transferase</keyword>
<evidence type="ECO:0000256" key="9">
    <source>
        <dbReference type="PIRSR" id="PIRSR600101-1"/>
    </source>
</evidence>
<keyword evidence="5 11" id="KW-0378">Hydrolase</keyword>
<dbReference type="InterPro" id="IPR051792">
    <property type="entry name" value="GGT_bact"/>
</dbReference>
<feature type="signal peptide" evidence="12">
    <location>
        <begin position="1"/>
        <end position="27"/>
    </location>
</feature>
<dbReference type="PANTHER" id="PTHR43199:SF1">
    <property type="entry name" value="GLUTATHIONE HYDROLASE PROENZYME"/>
    <property type="match status" value="1"/>
</dbReference>
<evidence type="ECO:0000256" key="7">
    <source>
        <dbReference type="ARBA" id="ARBA00023315"/>
    </source>
</evidence>
<keyword evidence="12" id="KW-0732">Signal</keyword>
<dbReference type="GO" id="GO:0006751">
    <property type="term" value="P:glutathione catabolic process"/>
    <property type="evidence" value="ECO:0007669"/>
    <property type="project" value="UniProtKB-UniRule"/>
</dbReference>
<dbReference type="InterPro" id="IPR043137">
    <property type="entry name" value="GGT_ssub_C"/>
</dbReference>
<dbReference type="PANTHER" id="PTHR43199">
    <property type="entry name" value="GLUTATHIONE HYDROLASE"/>
    <property type="match status" value="1"/>
</dbReference>
<evidence type="ECO:0000256" key="5">
    <source>
        <dbReference type="ARBA" id="ARBA00022801"/>
    </source>
</evidence>
<comment type="subunit">
    <text evidence="11">This enzyme consists of two polypeptide chains, which are synthesized in precursor form from a single polypeptide.</text>
</comment>
<dbReference type="InterPro" id="IPR000101">
    <property type="entry name" value="GGT_peptidase"/>
</dbReference>
<feature type="binding site" evidence="10">
    <location>
        <position position="119"/>
    </location>
    <ligand>
        <name>L-glutamate</name>
        <dbReference type="ChEBI" id="CHEBI:29985"/>
    </ligand>
</feature>
<comment type="similarity">
    <text evidence="3 11">Belongs to the gamma-glutamyltransferase family.</text>
</comment>
<dbReference type="AlphaFoldDB" id="A0A0J8V846"/>
<evidence type="ECO:0000256" key="11">
    <source>
        <dbReference type="RuleBase" id="RU368036"/>
    </source>
</evidence>
<comment type="catalytic activity">
    <reaction evidence="8 11">
        <text>an N-terminal (5-L-glutamyl)-[peptide] + an alpha-amino acid = 5-L-glutamyl amino acid + an N-terminal L-alpha-aminoacyl-[peptide]</text>
        <dbReference type="Rhea" id="RHEA:23904"/>
        <dbReference type="Rhea" id="RHEA-COMP:9780"/>
        <dbReference type="Rhea" id="RHEA-COMP:9795"/>
        <dbReference type="ChEBI" id="CHEBI:77644"/>
        <dbReference type="ChEBI" id="CHEBI:78597"/>
        <dbReference type="ChEBI" id="CHEBI:78599"/>
        <dbReference type="ChEBI" id="CHEBI:78608"/>
        <dbReference type="EC" id="2.3.2.2"/>
    </reaction>
</comment>
<keyword evidence="11" id="KW-0317">Glutathione biosynthesis</keyword>
<evidence type="ECO:0000256" key="10">
    <source>
        <dbReference type="PIRSR" id="PIRSR600101-2"/>
    </source>
</evidence>
<sequence>MPKITYPTLAKLTFSLALACSSPSLIASQTTDSIAPEAATGLQQQTLVTGSEWMVAAANPLASEAGAQMLRQGGNAIDAMIATQLVLGLVEPQSSGIGGGAFLVYWDAQKQAMTTFDGRETAPYAVTPILFQDNKGQPLQFFDAVVGGRSVGTPGTVKLLWHTHQRLGKLKWKDLFAPALKLAQKGFTVSPRLALLVEKDQAYLQRFAPTKAYFFNDDGTPIQAGQQLKNPEYAKTLRLIADQGATAFYHGQIAKDIVKAVRSVEENPGVLSAMDFATYQIKERPAVCAPYRQYNICGMGPPSSGALTLGQIMGILSHYPLDKMGASDVHSWRLLGDASRLAFADRGRYMADSDYVPMPTKGLLADDYIEQRATLLKGKRALSSVEAGMPTWSYAQAYAPDESLELPSTSHFSIVDKDRNVVSMTTTIENGFGSRLMVRGFLLNNELTDFSFRSHVAGIPIANRIEPGKRPRSSMAPTIVLEDGEPRLAVGSPGGSQIIGYVAKTLVGHLDWGLDLQQAINLPNMNNRFGTFELEQDTNAELWAPKLERLGFEVKIKPLNSGVQAIRIDGNKLIGAADPRREGKVIAH</sequence>
<evidence type="ECO:0000256" key="2">
    <source>
        <dbReference type="ARBA" id="ARBA00001089"/>
    </source>
</evidence>
<dbReference type="GO" id="GO:0006750">
    <property type="term" value="P:glutathione biosynthetic process"/>
    <property type="evidence" value="ECO:0007669"/>
    <property type="project" value="UniProtKB-KW"/>
</dbReference>
<dbReference type="PRINTS" id="PR01210">
    <property type="entry name" value="GGTRANSPTASE"/>
</dbReference>
<comment type="catalytic activity">
    <reaction evidence="2 11">
        <text>glutathione + H2O = L-cysteinylglycine + L-glutamate</text>
        <dbReference type="Rhea" id="RHEA:28807"/>
        <dbReference type="ChEBI" id="CHEBI:15377"/>
        <dbReference type="ChEBI" id="CHEBI:29985"/>
        <dbReference type="ChEBI" id="CHEBI:57925"/>
        <dbReference type="ChEBI" id="CHEBI:61694"/>
        <dbReference type="EC" id="3.4.19.13"/>
    </reaction>
</comment>
<feature type="binding site" evidence="10">
    <location>
        <position position="495"/>
    </location>
    <ligand>
        <name>L-glutamate</name>
        <dbReference type="ChEBI" id="CHEBI:29985"/>
    </ligand>
</feature>
<evidence type="ECO:0000313" key="13">
    <source>
        <dbReference type="EMBL" id="PSW20405.1"/>
    </source>
</evidence>
<reference evidence="13 14" key="1">
    <citation type="submission" date="2018-01" db="EMBL/GenBank/DDBJ databases">
        <title>Whole genome sequencing of Histamine producing bacteria.</title>
        <authorList>
            <person name="Butler K."/>
        </authorList>
    </citation>
    <scope>NUCLEOTIDE SEQUENCE [LARGE SCALE GENOMIC DNA]</scope>
    <source>
        <strain evidence="13 14">DSM 24669</strain>
    </source>
</reference>
<dbReference type="InterPro" id="IPR043138">
    <property type="entry name" value="GGT_lsub"/>
</dbReference>
<evidence type="ECO:0000313" key="14">
    <source>
        <dbReference type="Proteomes" id="UP000240481"/>
    </source>
</evidence>
<evidence type="ECO:0000256" key="1">
    <source>
        <dbReference type="ARBA" id="ARBA00001049"/>
    </source>
</evidence>
<dbReference type="GO" id="GO:0103068">
    <property type="term" value="F:leukotriene C4 gamma-glutamyl transferase activity"/>
    <property type="evidence" value="ECO:0007669"/>
    <property type="project" value="UniProtKB-EC"/>
</dbReference>
<proteinExistence type="inferred from homology"/>
<keyword evidence="6 11" id="KW-0865">Zymogen</keyword>
<dbReference type="Proteomes" id="UP000240481">
    <property type="component" value="Unassembled WGS sequence"/>
</dbReference>
<keyword evidence="7 11" id="KW-0012">Acyltransferase</keyword>
<feature type="binding site" evidence="10">
    <location>
        <begin position="473"/>
        <end position="474"/>
    </location>
    <ligand>
        <name>L-glutamate</name>
        <dbReference type="ChEBI" id="CHEBI:29985"/>
    </ligand>
</feature>
<comment type="pathway">
    <text evidence="11">Sulfur metabolism; glutathione metabolism.</text>
</comment>
<keyword evidence="14" id="KW-1185">Reference proteome</keyword>
<dbReference type="STRING" id="680026.AB733_17880"/>
<dbReference type="EC" id="3.4.19.13" evidence="11"/>
<gene>
    <name evidence="13" type="primary">ggt</name>
    <name evidence="13" type="ORF">C9I94_22405</name>
</gene>
<dbReference type="SUPFAM" id="SSF56235">
    <property type="entry name" value="N-terminal nucleophile aminohydrolases (Ntn hydrolases)"/>
    <property type="match status" value="1"/>
</dbReference>
<evidence type="ECO:0000256" key="4">
    <source>
        <dbReference type="ARBA" id="ARBA00022679"/>
    </source>
</evidence>
<dbReference type="OrthoDB" id="5297205at2"/>
<evidence type="ECO:0000256" key="8">
    <source>
        <dbReference type="ARBA" id="ARBA00047417"/>
    </source>
</evidence>
<dbReference type="GO" id="GO:0036374">
    <property type="term" value="F:glutathione hydrolase activity"/>
    <property type="evidence" value="ECO:0007669"/>
    <property type="project" value="UniProtKB-UniRule"/>
</dbReference>
<dbReference type="Pfam" id="PF01019">
    <property type="entry name" value="G_glu_transpept"/>
    <property type="match status" value="1"/>
</dbReference>
<comment type="catalytic activity">
    <reaction evidence="1 11">
        <text>an S-substituted glutathione + H2O = an S-substituted L-cysteinylglycine + L-glutamate</text>
        <dbReference type="Rhea" id="RHEA:59468"/>
        <dbReference type="ChEBI" id="CHEBI:15377"/>
        <dbReference type="ChEBI" id="CHEBI:29985"/>
        <dbReference type="ChEBI" id="CHEBI:90779"/>
        <dbReference type="ChEBI" id="CHEBI:143103"/>
        <dbReference type="EC" id="3.4.19.13"/>
    </reaction>
</comment>
<accession>A0A0J8V846</accession>
<protein>
    <recommendedName>
        <fullName evidence="11">Glutathione hydrolase proenzyme</fullName>
        <ecNumber evidence="11">2.3.2.2</ecNumber>
        <ecNumber evidence="11">3.4.19.13</ecNumber>
    </recommendedName>
    <component>
        <recommendedName>
            <fullName evidence="11">Glutathione hydrolase large chain</fullName>
        </recommendedName>
    </component>
    <component>
        <recommendedName>
            <fullName evidence="11">Glutathione hydrolase small chain</fullName>
        </recommendedName>
    </component>
</protein>